<dbReference type="Proteomes" id="UP001642540">
    <property type="component" value="Unassembled WGS sequence"/>
</dbReference>
<gene>
    <name evidence="2" type="ORF">ODALV1_LOCUS1280</name>
</gene>
<comment type="caution">
    <text evidence="2">The sequence shown here is derived from an EMBL/GenBank/DDBJ whole genome shotgun (WGS) entry which is preliminary data.</text>
</comment>
<accession>A0ABP1PL96</accession>
<keyword evidence="1" id="KW-0175">Coiled coil</keyword>
<evidence type="ECO:0000313" key="2">
    <source>
        <dbReference type="EMBL" id="CAL8070520.1"/>
    </source>
</evidence>
<dbReference type="EMBL" id="CAXLJM020000004">
    <property type="protein sequence ID" value="CAL8070520.1"/>
    <property type="molecule type" value="Genomic_DNA"/>
</dbReference>
<protein>
    <submittedName>
        <fullName evidence="2">Uncharacterized protein</fullName>
    </submittedName>
</protein>
<keyword evidence="3" id="KW-1185">Reference proteome</keyword>
<name>A0ABP1PL96_9HEXA</name>
<reference evidence="2 3" key="1">
    <citation type="submission" date="2024-08" db="EMBL/GenBank/DDBJ databases">
        <authorList>
            <person name="Cucini C."/>
            <person name="Frati F."/>
        </authorList>
    </citation>
    <scope>NUCLEOTIDE SEQUENCE [LARGE SCALE GENOMIC DNA]</scope>
</reference>
<evidence type="ECO:0000313" key="3">
    <source>
        <dbReference type="Proteomes" id="UP001642540"/>
    </source>
</evidence>
<sequence>MEREDGFLLAEKLERAERFIEVLKKSHEKEVTALKDTIENFNNQFEPIHDKYESIIKKQTALLESQKMMIETTTRENLELRSELLKKEDKFLSIQLEELDKNQRKKPSRSTHSKDEIVHAFEQAENVEKSLRTKLAKAEIELVEKSNMLRDATSKMGMLERKCSNLQREVDVMSKSHAKCVTSMKSRNELLENRCERMDERRKTDNAGYRSEVKELRSLLKNLQGNVNLIIKNYGDPELDKKGFEKPDDSLLDQILREGTGVIRHRSKERLGSAVSSANPITTQKALSIWTEYIEKRIDELEEDLDPKLQVLYRNKRNWVSSTESLDSEFKLRIQQDL</sequence>
<proteinExistence type="predicted"/>
<evidence type="ECO:0000256" key="1">
    <source>
        <dbReference type="SAM" id="Coils"/>
    </source>
</evidence>
<organism evidence="2 3">
    <name type="scientific">Orchesella dallaii</name>
    <dbReference type="NCBI Taxonomy" id="48710"/>
    <lineage>
        <taxon>Eukaryota</taxon>
        <taxon>Metazoa</taxon>
        <taxon>Ecdysozoa</taxon>
        <taxon>Arthropoda</taxon>
        <taxon>Hexapoda</taxon>
        <taxon>Collembola</taxon>
        <taxon>Entomobryomorpha</taxon>
        <taxon>Entomobryoidea</taxon>
        <taxon>Orchesellidae</taxon>
        <taxon>Orchesellinae</taxon>
        <taxon>Orchesella</taxon>
    </lineage>
</organism>
<feature type="coiled-coil region" evidence="1">
    <location>
        <begin position="121"/>
        <end position="233"/>
    </location>
</feature>